<dbReference type="EMBL" id="GU076027">
    <property type="protein sequence ID" value="ACY92556.1"/>
    <property type="molecule type" value="mRNA"/>
</dbReference>
<accession>D1LX50</accession>
<evidence type="ECO:0000313" key="15">
    <source>
        <dbReference type="EMBL" id="ACY92556.1"/>
    </source>
</evidence>
<dbReference type="PROSITE" id="PS00237">
    <property type="entry name" value="G_PROTEIN_RECEP_F1_1"/>
    <property type="match status" value="1"/>
</dbReference>
<dbReference type="KEGG" id="sko:100313640"/>
<keyword evidence="7" id="KW-1015">Disulfide bond</keyword>
<dbReference type="PANTHER" id="PTHR45695">
    <property type="entry name" value="LEUCOKININ RECEPTOR-RELATED"/>
    <property type="match status" value="1"/>
</dbReference>
<dbReference type="PANTHER" id="PTHR45695:SF23">
    <property type="entry name" value="GALANIN-LIKE G-PROTEIN COUPLED RECEPTOR NPR-9"/>
    <property type="match status" value="1"/>
</dbReference>
<name>D1LX50_SACKO</name>
<gene>
    <name evidence="17" type="primary">LOC100313640</name>
</gene>
<dbReference type="GeneID" id="100313640"/>
<evidence type="ECO:0000256" key="12">
    <source>
        <dbReference type="SAM" id="MobiDB-lite"/>
    </source>
</evidence>
<reference evidence="15" key="1">
    <citation type="submission" date="2009-10" db="EMBL/GenBank/DDBJ databases">
        <authorList>
            <person name="Freeman R.M.Jr."/>
            <person name="Wu M.M."/>
            <person name="Gerhart J.J."/>
        </authorList>
    </citation>
    <scope>NUCLEOTIDE SEQUENCE</scope>
</reference>
<dbReference type="InterPro" id="IPR008103">
    <property type="entry name" value="KiSS_1_rcpt"/>
</dbReference>
<evidence type="ECO:0000256" key="13">
    <source>
        <dbReference type="SAM" id="Phobius"/>
    </source>
</evidence>
<evidence type="ECO:0000256" key="4">
    <source>
        <dbReference type="ARBA" id="ARBA00022989"/>
    </source>
</evidence>
<evidence type="ECO:0000256" key="5">
    <source>
        <dbReference type="ARBA" id="ARBA00023040"/>
    </source>
</evidence>
<dbReference type="PRINTS" id="PR00237">
    <property type="entry name" value="GPCRRHODOPSN"/>
</dbReference>
<dbReference type="InterPro" id="IPR017452">
    <property type="entry name" value="GPCR_Rhodpsn_7TM"/>
</dbReference>
<dbReference type="Proteomes" id="UP000694865">
    <property type="component" value="Unplaced"/>
</dbReference>
<feature type="region of interest" description="Disordered" evidence="12">
    <location>
        <begin position="360"/>
        <end position="384"/>
    </location>
</feature>
<evidence type="ECO:0000259" key="14">
    <source>
        <dbReference type="PROSITE" id="PS50262"/>
    </source>
</evidence>
<keyword evidence="4 13" id="KW-1133">Transmembrane helix</keyword>
<keyword evidence="3 11" id="KW-0812">Transmembrane</keyword>
<keyword evidence="10 11" id="KW-0807">Transducer</keyword>
<dbReference type="PROSITE" id="PS50262">
    <property type="entry name" value="G_PROTEIN_RECEP_F1_2"/>
    <property type="match status" value="1"/>
</dbReference>
<evidence type="ECO:0000256" key="11">
    <source>
        <dbReference type="RuleBase" id="RU000688"/>
    </source>
</evidence>
<dbReference type="SUPFAM" id="SSF81321">
    <property type="entry name" value="Family A G protein-coupled receptor-like"/>
    <property type="match status" value="1"/>
</dbReference>
<feature type="transmembrane region" description="Helical" evidence="13">
    <location>
        <begin position="46"/>
        <end position="67"/>
    </location>
</feature>
<feature type="domain" description="G-protein coupled receptors family 1 profile" evidence="14">
    <location>
        <begin position="58"/>
        <end position="324"/>
    </location>
</feature>
<evidence type="ECO:0000256" key="3">
    <source>
        <dbReference type="ARBA" id="ARBA00022692"/>
    </source>
</evidence>
<dbReference type="Gene3D" id="1.20.1070.10">
    <property type="entry name" value="Rhodopsin 7-helix transmembrane proteins"/>
    <property type="match status" value="1"/>
</dbReference>
<feature type="transmembrane region" description="Helical" evidence="13">
    <location>
        <begin position="117"/>
        <end position="138"/>
    </location>
</feature>
<dbReference type="Pfam" id="PF00001">
    <property type="entry name" value="7tm_1"/>
    <property type="match status" value="1"/>
</dbReference>
<dbReference type="GO" id="GO:0005886">
    <property type="term" value="C:plasma membrane"/>
    <property type="evidence" value="ECO:0007669"/>
    <property type="project" value="UniProtKB-SubCell"/>
</dbReference>
<comment type="subcellular location">
    <subcellularLocation>
        <location evidence="1">Cell membrane</location>
        <topology evidence="1">Multi-pass membrane protein</topology>
    </subcellularLocation>
</comment>
<dbReference type="OrthoDB" id="6076970at2759"/>
<dbReference type="CDD" id="cd15095">
    <property type="entry name" value="7tmA_KiSS1R"/>
    <property type="match status" value="1"/>
</dbReference>
<evidence type="ECO:0000256" key="6">
    <source>
        <dbReference type="ARBA" id="ARBA00023136"/>
    </source>
</evidence>
<dbReference type="RefSeq" id="NP_001161573.1">
    <property type="nucleotide sequence ID" value="NM_001168101.1"/>
</dbReference>
<feature type="transmembrane region" description="Helical" evidence="13">
    <location>
        <begin position="307"/>
        <end position="327"/>
    </location>
</feature>
<protein>
    <submittedName>
        <fullName evidence="15 17">Kisspeptin receptor 1</fullName>
    </submittedName>
</protein>
<evidence type="ECO:0000256" key="10">
    <source>
        <dbReference type="ARBA" id="ARBA00023224"/>
    </source>
</evidence>
<sequence>MADSDSDVDYVDSNASYNYSYSYSWYSYSYPDYEYKLGPESVVVPAVWGIFSLLGLIGNIFIVIVVFKYSHMRTVTNYYIVNLACTDIAVLLLCVPFTSSVYAFHTAWVFGDAMCRFVAWTQLASWQATCLTLTVISADRYYAIVYPIRSIKYRTPRAAVLINISIWIFSYTITTPTLYLYRVEVYAFDRDHAFCIEYFASDSKANFNTVYVTVYALLSYFLPLVVIFVCYMLMIVRLWRTSGPTEDAIMSEQAVRQKKKITRMVLVVVILYAVCHLPNHVLNLLFRWNYEVFADPDNKMLLKVVRILAHTLVYFNSIINPIVYNVLGDNFRKSLKKAFLHNFRKNKIMDSHTMNTVNGNGTHTMNVTHSNKVHPSSSNSRSEN</sequence>
<evidence type="ECO:0000313" key="16">
    <source>
        <dbReference type="Proteomes" id="UP000694865"/>
    </source>
</evidence>
<reference evidence="17" key="2">
    <citation type="submission" date="2025-05" db="UniProtKB">
        <authorList>
            <consortium name="RefSeq"/>
        </authorList>
    </citation>
    <scope>IDENTIFICATION</scope>
</reference>
<dbReference type="PRINTS" id="PR01728">
    <property type="entry name" value="KISS1RECEPTR"/>
</dbReference>
<feature type="transmembrane region" description="Helical" evidence="13">
    <location>
        <begin position="79"/>
        <end position="105"/>
    </location>
</feature>
<keyword evidence="5 11" id="KW-0297">G-protein coupled receptor</keyword>
<evidence type="ECO:0000256" key="9">
    <source>
        <dbReference type="ARBA" id="ARBA00023180"/>
    </source>
</evidence>
<evidence type="ECO:0000256" key="8">
    <source>
        <dbReference type="ARBA" id="ARBA00023170"/>
    </source>
</evidence>
<keyword evidence="9" id="KW-0325">Glycoprotein</keyword>
<feature type="transmembrane region" description="Helical" evidence="13">
    <location>
        <begin position="159"/>
        <end position="181"/>
    </location>
</feature>
<evidence type="ECO:0000256" key="1">
    <source>
        <dbReference type="ARBA" id="ARBA00004651"/>
    </source>
</evidence>
<dbReference type="AlphaFoldDB" id="D1LX50"/>
<keyword evidence="16" id="KW-1185">Reference proteome</keyword>
<organism evidence="15">
    <name type="scientific">Saccoglossus kowalevskii</name>
    <name type="common">Acorn worm</name>
    <dbReference type="NCBI Taxonomy" id="10224"/>
    <lineage>
        <taxon>Eukaryota</taxon>
        <taxon>Metazoa</taxon>
        <taxon>Hemichordata</taxon>
        <taxon>Enteropneusta</taxon>
        <taxon>Harrimaniidae</taxon>
        <taxon>Saccoglossus</taxon>
    </lineage>
</organism>
<feature type="transmembrane region" description="Helical" evidence="13">
    <location>
        <begin position="212"/>
        <end position="234"/>
    </location>
</feature>
<feature type="transmembrane region" description="Helical" evidence="13">
    <location>
        <begin position="265"/>
        <end position="287"/>
    </location>
</feature>
<comment type="similarity">
    <text evidence="11">Belongs to the G-protein coupled receptor 1 family.</text>
</comment>
<dbReference type="GO" id="GO:0004930">
    <property type="term" value="F:G protein-coupled receptor activity"/>
    <property type="evidence" value="ECO:0007669"/>
    <property type="project" value="UniProtKB-KW"/>
</dbReference>
<evidence type="ECO:0000256" key="2">
    <source>
        <dbReference type="ARBA" id="ARBA00022475"/>
    </source>
</evidence>
<keyword evidence="8 11" id="KW-0675">Receptor</keyword>
<evidence type="ECO:0000313" key="17">
    <source>
        <dbReference type="RefSeq" id="NP_001161573.1"/>
    </source>
</evidence>
<proteinExistence type="evidence at transcript level"/>
<evidence type="ECO:0000256" key="7">
    <source>
        <dbReference type="ARBA" id="ARBA00023157"/>
    </source>
</evidence>
<dbReference type="InterPro" id="IPR000276">
    <property type="entry name" value="GPCR_Rhodpsn"/>
</dbReference>
<keyword evidence="2" id="KW-1003">Cell membrane</keyword>
<keyword evidence="6 13" id="KW-0472">Membrane</keyword>